<dbReference type="InterPro" id="IPR036086">
    <property type="entry name" value="ParB/Sulfiredoxin_sf"/>
</dbReference>
<dbReference type="AlphaFoldDB" id="F2RB72"/>
<evidence type="ECO:0000313" key="3">
    <source>
        <dbReference type="EMBL" id="CCA54200.1"/>
    </source>
</evidence>
<feature type="region of interest" description="Disordered" evidence="1">
    <location>
        <begin position="208"/>
        <end position="246"/>
    </location>
</feature>
<dbReference type="RefSeq" id="WP_015032119.1">
    <property type="nucleotide sequence ID" value="NC_018750.1"/>
</dbReference>
<dbReference type="SMR" id="F2RB72"/>
<dbReference type="InterPro" id="IPR003115">
    <property type="entry name" value="ParB_N"/>
</dbReference>
<dbReference type="Proteomes" id="UP000006854">
    <property type="component" value="Chromosome"/>
</dbReference>
<dbReference type="STRING" id="953739.SVEN_0913"/>
<evidence type="ECO:0000313" key="4">
    <source>
        <dbReference type="Proteomes" id="UP000006854"/>
    </source>
</evidence>
<dbReference type="SMART" id="SM00470">
    <property type="entry name" value="ParB"/>
    <property type="match status" value="1"/>
</dbReference>
<evidence type="ECO:0000259" key="2">
    <source>
        <dbReference type="SMART" id="SM00470"/>
    </source>
</evidence>
<dbReference type="eggNOG" id="COG1475">
    <property type="taxonomic scope" value="Bacteria"/>
</dbReference>
<name>F2RB72_STRVP</name>
<dbReference type="SUPFAM" id="SSF110849">
    <property type="entry name" value="ParB/Sulfiredoxin"/>
    <property type="match status" value="1"/>
</dbReference>
<dbReference type="OrthoDB" id="3701787at2"/>
<dbReference type="KEGG" id="sve:SVEN_0913"/>
<protein>
    <submittedName>
        <fullName evidence="3">Transcriptional regulator protein</fullName>
    </submittedName>
</protein>
<dbReference type="EMBL" id="FR845719">
    <property type="protein sequence ID" value="CCA54200.1"/>
    <property type="molecule type" value="Genomic_DNA"/>
</dbReference>
<feature type="compositionally biased region" description="Pro residues" evidence="1">
    <location>
        <begin position="223"/>
        <end position="234"/>
    </location>
</feature>
<dbReference type="Gene3D" id="3.90.1530.10">
    <property type="entry name" value="Conserved hypothetical protein from pyrococcus furiosus pfu- 392566-001, ParB domain"/>
    <property type="match status" value="1"/>
</dbReference>
<feature type="compositionally biased region" description="Basic and acidic residues" evidence="1">
    <location>
        <begin position="145"/>
        <end position="161"/>
    </location>
</feature>
<evidence type="ECO:0000256" key="1">
    <source>
        <dbReference type="SAM" id="MobiDB-lite"/>
    </source>
</evidence>
<dbReference type="PATRIC" id="fig|953739.5.peg.2959"/>
<keyword evidence="4" id="KW-1185">Reference proteome</keyword>
<reference evidence="3 4" key="1">
    <citation type="journal article" date="2011" name="BMC Genomics">
        <title>Genome-wide analysis of the role of GlnR in Streptomyces venezuelae provides new insights into global nitrogen regulation in actinomycetes.</title>
        <authorList>
            <person name="Pullan S.T."/>
            <person name="Bibb M.J."/>
            <person name="Merrick M."/>
        </authorList>
    </citation>
    <scope>NUCLEOTIDE SEQUENCE [LARGE SCALE GENOMIC DNA]</scope>
    <source>
        <strain evidence="4">ATCC 10712 / CBS 650.69 / DSM 40230 / JCM 4526 / NBRC 13096 / PD 04745</strain>
    </source>
</reference>
<sequence>MSTISDLRQASTFDIDIHTLLPADSPRFALDQAHVRALAESETEFPPILVHRATLRVIDGMHRVRAAKLRNRDTIGARWFEGDEQAAFLLAVESNTRHGLPLSSDERKQAALRILRTHPHWSDRSIAERTGWSATGVGALRRDIADPDARPEARVGRDGRVRPSTTAEGRRVAAEVIRRNPDASLREIARQAGISVGTARDVRHRLAEGRPAVPDGRRADAPPADPVAAPPGPGPDEDRTGRGGAPDLARRITLFDGLRNDPSLRLSESGRLVLQRLHAQLRTTEEWKRLAPTIPLHGRSAVADILSACADDLKGMARELRCVEDSLTDHAASGSERRPDAGPA</sequence>
<feature type="domain" description="ParB-like N-terminal" evidence="2">
    <location>
        <begin position="13"/>
        <end position="96"/>
    </location>
</feature>
<feature type="region of interest" description="Disordered" evidence="1">
    <location>
        <begin position="145"/>
        <end position="171"/>
    </location>
</feature>
<dbReference type="GeneID" id="51861501"/>
<gene>
    <name evidence="3" type="ordered locus">SVEN_0913</name>
</gene>
<dbReference type="HOGENOM" id="CLU_053341_0_0_11"/>
<organism evidence="3 4">
    <name type="scientific">Streptomyces venezuelae (strain ATCC 10712 / CBS 650.69 / DSM 40230 / JCM 4526 / NBRC 13096 / PD 04745)</name>
    <dbReference type="NCBI Taxonomy" id="953739"/>
    <lineage>
        <taxon>Bacteria</taxon>
        <taxon>Bacillati</taxon>
        <taxon>Actinomycetota</taxon>
        <taxon>Actinomycetes</taxon>
        <taxon>Kitasatosporales</taxon>
        <taxon>Streptomycetaceae</taxon>
        <taxon>Streptomyces</taxon>
    </lineage>
</organism>
<accession>F2RB72</accession>
<proteinExistence type="predicted"/>